<evidence type="ECO:0000256" key="3">
    <source>
        <dbReference type="ARBA" id="ARBA00022801"/>
    </source>
</evidence>
<name>G0EHD2_PYRF1</name>
<dbReference type="AlphaFoldDB" id="G0EHD2"/>
<dbReference type="STRING" id="694429.Pyrfu_0638"/>
<dbReference type="PANTHER" id="PTHR21231:SF8">
    <property type="entry name" value="GPN-LOOP GTPASE 1"/>
    <property type="match status" value="1"/>
</dbReference>
<dbReference type="KEGG" id="pfm:Pyrfu_0638"/>
<evidence type="ECO:0000313" key="7">
    <source>
        <dbReference type="Proteomes" id="UP000001037"/>
    </source>
</evidence>
<evidence type="ECO:0000313" key="6">
    <source>
        <dbReference type="EMBL" id="AEM38507.1"/>
    </source>
</evidence>
<dbReference type="eggNOG" id="arCOG01225">
    <property type="taxonomic scope" value="Archaea"/>
</dbReference>
<dbReference type="InterPro" id="IPR004130">
    <property type="entry name" value="Gpn"/>
</dbReference>
<dbReference type="SMART" id="SM00382">
    <property type="entry name" value="AAA"/>
    <property type="match status" value="1"/>
</dbReference>
<evidence type="ECO:0000256" key="1">
    <source>
        <dbReference type="ARBA" id="ARBA00005290"/>
    </source>
</evidence>
<feature type="domain" description="AAA+ ATPase" evidence="5">
    <location>
        <begin position="1"/>
        <end position="166"/>
    </location>
</feature>
<protein>
    <recommendedName>
        <fullName evidence="5">AAA+ ATPase domain-containing protein</fullName>
    </recommendedName>
</protein>
<keyword evidence="7" id="KW-1185">Reference proteome</keyword>
<dbReference type="Proteomes" id="UP000001037">
    <property type="component" value="Chromosome"/>
</dbReference>
<dbReference type="Gene3D" id="3.40.50.300">
    <property type="entry name" value="P-loop containing nucleotide triphosphate hydrolases"/>
    <property type="match status" value="1"/>
</dbReference>
<dbReference type="InParanoid" id="G0EHD2"/>
<dbReference type="SUPFAM" id="SSF52540">
    <property type="entry name" value="P-loop containing nucleoside triphosphate hydrolases"/>
    <property type="match status" value="1"/>
</dbReference>
<organism evidence="6 7">
    <name type="scientific">Pyrolobus fumarii (strain DSM 11204 / 1A)</name>
    <dbReference type="NCBI Taxonomy" id="694429"/>
    <lineage>
        <taxon>Archaea</taxon>
        <taxon>Thermoproteota</taxon>
        <taxon>Thermoprotei</taxon>
        <taxon>Desulfurococcales</taxon>
        <taxon>Pyrodictiaceae</taxon>
        <taxon>Pyrolobus</taxon>
    </lineage>
</organism>
<accession>G0EHD2</accession>
<evidence type="ECO:0000256" key="2">
    <source>
        <dbReference type="ARBA" id="ARBA00022741"/>
    </source>
</evidence>
<dbReference type="GeneID" id="11139101"/>
<keyword evidence="4" id="KW-0342">GTP-binding</keyword>
<dbReference type="FunCoup" id="G0EHD2">
    <property type="interactions" value="103"/>
</dbReference>
<dbReference type="OrthoDB" id="31092at2157"/>
<dbReference type="PANTHER" id="PTHR21231">
    <property type="entry name" value="XPA-BINDING PROTEIN 1-RELATED"/>
    <property type="match status" value="1"/>
</dbReference>
<keyword evidence="2" id="KW-0547">Nucleotide-binding</keyword>
<dbReference type="GO" id="GO:0003924">
    <property type="term" value="F:GTPase activity"/>
    <property type="evidence" value="ECO:0007669"/>
    <property type="project" value="TreeGrafter"/>
</dbReference>
<dbReference type="RefSeq" id="WP_014026184.1">
    <property type="nucleotide sequence ID" value="NC_015931.1"/>
</dbReference>
<dbReference type="EMBL" id="CP002838">
    <property type="protein sequence ID" value="AEM38507.1"/>
    <property type="molecule type" value="Genomic_DNA"/>
</dbReference>
<proteinExistence type="inferred from homology"/>
<reference evidence="6 7" key="1">
    <citation type="journal article" date="2011" name="Stand. Genomic Sci.">
        <title>Complete genome sequence of the hyperthermophilic chemolithoautotroph Pyrolobus fumarii type strain (1A).</title>
        <authorList>
            <person name="Anderson I."/>
            <person name="Goker M."/>
            <person name="Nolan M."/>
            <person name="Lucas S."/>
            <person name="Hammon N."/>
            <person name="Deshpande S."/>
            <person name="Cheng J.F."/>
            <person name="Tapia R."/>
            <person name="Han C."/>
            <person name="Goodwin L."/>
            <person name="Pitluck S."/>
            <person name="Huntemann M."/>
            <person name="Liolios K."/>
            <person name="Ivanova N."/>
            <person name="Pagani I."/>
            <person name="Mavromatis K."/>
            <person name="Ovchinikova G."/>
            <person name="Pati A."/>
            <person name="Chen A."/>
            <person name="Palaniappan K."/>
            <person name="Land M."/>
            <person name="Hauser L."/>
            <person name="Brambilla E.M."/>
            <person name="Huber H."/>
            <person name="Yasawong M."/>
            <person name="Rohde M."/>
            <person name="Spring S."/>
            <person name="Abt B."/>
            <person name="Sikorski J."/>
            <person name="Wirth R."/>
            <person name="Detter J.C."/>
            <person name="Woyke T."/>
            <person name="Bristow J."/>
            <person name="Eisen J.A."/>
            <person name="Markowitz V."/>
            <person name="Hugenholtz P."/>
            <person name="Kyrpides N.C."/>
            <person name="Klenk H.P."/>
            <person name="Lapidus A."/>
        </authorList>
    </citation>
    <scope>NUCLEOTIDE SEQUENCE [LARGE SCALE GENOMIC DNA]</scope>
    <source>
        <strain evidence="7">DSM 11204 / 1A</strain>
    </source>
</reference>
<dbReference type="Pfam" id="PF03029">
    <property type="entry name" value="ATP_bind_1"/>
    <property type="match status" value="1"/>
</dbReference>
<gene>
    <name evidence="6" type="ordered locus">Pyrfu_0638</name>
</gene>
<evidence type="ECO:0000256" key="4">
    <source>
        <dbReference type="ARBA" id="ARBA00023134"/>
    </source>
</evidence>
<evidence type="ECO:0000259" key="5">
    <source>
        <dbReference type="SMART" id="SM00382"/>
    </source>
</evidence>
<dbReference type="NCBIfam" id="NF010340">
    <property type="entry name" value="PRK13768.1-2"/>
    <property type="match status" value="1"/>
</dbReference>
<dbReference type="HOGENOM" id="CLU_037460_3_0_2"/>
<sequence>MYFVVVVGPAGSGKSHLVAALADWMEANELDVTRLNLDPAVEWLPYNPDVDVRDYVNARKVMEDYQLGPNGALIASVDLVIKYVDKIREEVEATRANYVIVDTPGQMELFAFRDTGPMVLSKLIEGYRTVTVFLIDAVLASRPSSLASAVLLAYSVRFRLKLPQVNIVSKADLLTRDAMEEIERMLNEPDYFYERLLQDRIEPEQAEAFARLIESQAPSGASMETAVRFVSAVSGYGLDDLYAIIQQVLVAGEDFFTEEPNPRL</sequence>
<dbReference type="InterPro" id="IPR003593">
    <property type="entry name" value="AAA+_ATPase"/>
</dbReference>
<keyword evidence="3" id="KW-0378">Hydrolase</keyword>
<dbReference type="InterPro" id="IPR027417">
    <property type="entry name" value="P-loop_NTPase"/>
</dbReference>
<comment type="similarity">
    <text evidence="1">Belongs to the GPN-loop GTPase family.</text>
</comment>
<dbReference type="GO" id="GO:0005525">
    <property type="term" value="F:GTP binding"/>
    <property type="evidence" value="ECO:0007669"/>
    <property type="project" value="UniProtKB-KW"/>
</dbReference>